<evidence type="ECO:0000313" key="2">
    <source>
        <dbReference type="Proteomes" id="UP000467700"/>
    </source>
</evidence>
<protein>
    <submittedName>
        <fullName evidence="1">Uncharacterized protein</fullName>
    </submittedName>
</protein>
<name>A0A8S0VZR9_CYCAE</name>
<dbReference type="EMBL" id="CACVBS010000074">
    <property type="protein sequence ID" value="CAA7269084.1"/>
    <property type="molecule type" value="Genomic_DNA"/>
</dbReference>
<sequence length="179" mass="19969">MPRPFSAHFTPSPPSTPVQQCLRCMSISPLRSILGALYLLPRHPAARTPPYVDMPGTCAPSFILRPRLCLSREPDLVDRAASCKSPFCIWWQVGIDWRREPDPVDRGFQSTPLPPLLYSGRGPFLRWDHPLMEPLQAGARRGPPPHALKGEDWTAVVAAATGALDRADLLLHNPPKRMR</sequence>
<dbReference type="AlphaFoldDB" id="A0A8S0VZR9"/>
<accession>A0A8S0VZR9</accession>
<evidence type="ECO:0000313" key="1">
    <source>
        <dbReference type="EMBL" id="CAA7269084.1"/>
    </source>
</evidence>
<reference evidence="1 2" key="1">
    <citation type="submission" date="2020-01" db="EMBL/GenBank/DDBJ databases">
        <authorList>
            <person name="Gupta K D."/>
        </authorList>
    </citation>
    <scope>NUCLEOTIDE SEQUENCE [LARGE SCALE GENOMIC DNA]</scope>
</reference>
<proteinExistence type="predicted"/>
<gene>
    <name evidence="1" type="ORF">AAE3_LOCUS11358</name>
</gene>
<comment type="caution">
    <text evidence="1">The sequence shown here is derived from an EMBL/GenBank/DDBJ whole genome shotgun (WGS) entry which is preliminary data.</text>
</comment>
<organism evidence="1 2">
    <name type="scientific">Cyclocybe aegerita</name>
    <name type="common">Black poplar mushroom</name>
    <name type="synonym">Agrocybe aegerita</name>
    <dbReference type="NCBI Taxonomy" id="1973307"/>
    <lineage>
        <taxon>Eukaryota</taxon>
        <taxon>Fungi</taxon>
        <taxon>Dikarya</taxon>
        <taxon>Basidiomycota</taxon>
        <taxon>Agaricomycotina</taxon>
        <taxon>Agaricomycetes</taxon>
        <taxon>Agaricomycetidae</taxon>
        <taxon>Agaricales</taxon>
        <taxon>Agaricineae</taxon>
        <taxon>Bolbitiaceae</taxon>
        <taxon>Cyclocybe</taxon>
    </lineage>
</organism>
<keyword evidence="2" id="KW-1185">Reference proteome</keyword>
<dbReference type="Proteomes" id="UP000467700">
    <property type="component" value="Unassembled WGS sequence"/>
</dbReference>